<evidence type="ECO:0000313" key="6">
    <source>
        <dbReference type="EMBL" id="GAG35063.1"/>
    </source>
</evidence>
<evidence type="ECO:0000256" key="3">
    <source>
        <dbReference type="ARBA" id="ARBA00022448"/>
    </source>
</evidence>
<dbReference type="InterPro" id="IPR039424">
    <property type="entry name" value="SBP_5"/>
</dbReference>
<name>X0XEJ5_9ZZZZ</name>
<feature type="non-terminal residue" evidence="6">
    <location>
        <position position="1"/>
    </location>
</feature>
<keyword evidence="4" id="KW-0732">Signal</keyword>
<dbReference type="GO" id="GO:0030313">
    <property type="term" value="C:cell envelope"/>
    <property type="evidence" value="ECO:0007669"/>
    <property type="project" value="UniProtKB-SubCell"/>
</dbReference>
<dbReference type="Gene3D" id="3.40.190.10">
    <property type="entry name" value="Periplasmic binding protein-like II"/>
    <property type="match status" value="1"/>
</dbReference>
<feature type="domain" description="Solute-binding protein family 5" evidence="5">
    <location>
        <begin position="6"/>
        <end position="254"/>
    </location>
</feature>
<dbReference type="Gene3D" id="3.10.105.10">
    <property type="entry name" value="Dipeptide-binding Protein, Domain 3"/>
    <property type="match status" value="1"/>
</dbReference>
<comment type="caution">
    <text evidence="6">The sequence shown here is derived from an EMBL/GenBank/DDBJ whole genome shotgun (WGS) entry which is preliminary data.</text>
</comment>
<dbReference type="GO" id="GO:0015833">
    <property type="term" value="P:peptide transport"/>
    <property type="evidence" value="ECO:0007669"/>
    <property type="project" value="TreeGrafter"/>
</dbReference>
<dbReference type="PANTHER" id="PTHR30290">
    <property type="entry name" value="PERIPLASMIC BINDING COMPONENT OF ABC TRANSPORTER"/>
    <property type="match status" value="1"/>
</dbReference>
<reference evidence="6" key="1">
    <citation type="journal article" date="2014" name="Front. Microbiol.">
        <title>High frequency of phylogenetically diverse reductive dehalogenase-homologous genes in deep subseafloor sedimentary metagenomes.</title>
        <authorList>
            <person name="Kawai M."/>
            <person name="Futagami T."/>
            <person name="Toyoda A."/>
            <person name="Takaki Y."/>
            <person name="Nishi S."/>
            <person name="Hori S."/>
            <person name="Arai W."/>
            <person name="Tsubouchi T."/>
            <person name="Morono Y."/>
            <person name="Uchiyama I."/>
            <person name="Ito T."/>
            <person name="Fujiyama A."/>
            <person name="Inagaki F."/>
            <person name="Takami H."/>
        </authorList>
    </citation>
    <scope>NUCLEOTIDE SEQUENCE</scope>
    <source>
        <strain evidence="6">Expedition CK06-06</strain>
    </source>
</reference>
<dbReference type="SUPFAM" id="SSF53850">
    <property type="entry name" value="Periplasmic binding protein-like II"/>
    <property type="match status" value="1"/>
</dbReference>
<evidence type="ECO:0000256" key="4">
    <source>
        <dbReference type="ARBA" id="ARBA00022729"/>
    </source>
</evidence>
<evidence type="ECO:0000256" key="2">
    <source>
        <dbReference type="ARBA" id="ARBA00005695"/>
    </source>
</evidence>
<dbReference type="GO" id="GO:1904680">
    <property type="term" value="F:peptide transmembrane transporter activity"/>
    <property type="evidence" value="ECO:0007669"/>
    <property type="project" value="TreeGrafter"/>
</dbReference>
<dbReference type="Gene3D" id="3.90.76.10">
    <property type="entry name" value="Dipeptide-binding Protein, Domain 1"/>
    <property type="match status" value="1"/>
</dbReference>
<dbReference type="EMBL" id="BARS01040374">
    <property type="protein sequence ID" value="GAG35063.1"/>
    <property type="molecule type" value="Genomic_DNA"/>
</dbReference>
<evidence type="ECO:0000259" key="5">
    <source>
        <dbReference type="Pfam" id="PF00496"/>
    </source>
</evidence>
<dbReference type="InterPro" id="IPR000914">
    <property type="entry name" value="SBP_5_dom"/>
</dbReference>
<comment type="similarity">
    <text evidence="2">Belongs to the bacterial solute-binding protein 5 family.</text>
</comment>
<keyword evidence="3" id="KW-0813">Transport</keyword>
<dbReference type="PANTHER" id="PTHR30290:SF10">
    <property type="entry name" value="PERIPLASMIC OLIGOPEPTIDE-BINDING PROTEIN-RELATED"/>
    <property type="match status" value="1"/>
</dbReference>
<dbReference type="AlphaFoldDB" id="X0XEJ5"/>
<organism evidence="6">
    <name type="scientific">marine sediment metagenome</name>
    <dbReference type="NCBI Taxonomy" id="412755"/>
    <lineage>
        <taxon>unclassified sequences</taxon>
        <taxon>metagenomes</taxon>
        <taxon>ecological metagenomes</taxon>
    </lineage>
</organism>
<accession>X0XEJ5</accession>
<comment type="subcellular location">
    <subcellularLocation>
        <location evidence="1">Cell envelope</location>
    </subcellularLocation>
</comment>
<evidence type="ECO:0000256" key="1">
    <source>
        <dbReference type="ARBA" id="ARBA00004196"/>
    </source>
</evidence>
<dbReference type="Pfam" id="PF00496">
    <property type="entry name" value="SBP_bac_5"/>
    <property type="match status" value="1"/>
</dbReference>
<protein>
    <recommendedName>
        <fullName evidence="5">Solute-binding protein family 5 domain-containing protein</fullName>
    </recommendedName>
</protein>
<proteinExistence type="inferred from homology"/>
<sequence>YDEGGEVIPRLATEWEVSEDGLVWTFTLRKDAYWVRYDPETKKVEKKRKVTAHDVEYAAKRTINPETGSGYGYVQFIIKNAEPVYTAESAEERPPLESIGVKALDDYTVQFTLEHAAGYFPCIAGMWVNFPLPREVIEQHGEEWTDSGNIWTCGPYVLDTWEHDVRIVLVKNPYYYDAGNVSIETVNLLMIAEASTAFLMYEAGELDTTKVPLEDRVRVLADTELSKQVHIEPMLATAYIGFTVALPPVNDVLV</sequence>
<gene>
    <name evidence="6" type="ORF">S01H1_61560</name>
</gene>
<feature type="non-terminal residue" evidence="6">
    <location>
        <position position="254"/>
    </location>
</feature>